<dbReference type="STRING" id="1121325.SAMN04515677_104454"/>
<accession>A0A1G9PPR3</accession>
<keyword evidence="1" id="KW-0812">Transmembrane</keyword>
<gene>
    <name evidence="2" type="ORF">SAMN04515677_104454</name>
</gene>
<proteinExistence type="predicted"/>
<protein>
    <submittedName>
        <fullName evidence="2">Uncharacterized protein</fullName>
    </submittedName>
</protein>
<keyword evidence="1" id="KW-0472">Membrane</keyword>
<evidence type="ECO:0000313" key="2">
    <source>
        <dbReference type="EMBL" id="SDM00818.1"/>
    </source>
</evidence>
<evidence type="ECO:0000256" key="1">
    <source>
        <dbReference type="SAM" id="Phobius"/>
    </source>
</evidence>
<keyword evidence="1" id="KW-1133">Transmembrane helix</keyword>
<name>A0A1G9PPR3_9FIRM</name>
<organism evidence="2 3">
    <name type="scientific">Romboutsia lituseburensis DSM 797</name>
    <dbReference type="NCBI Taxonomy" id="1121325"/>
    <lineage>
        <taxon>Bacteria</taxon>
        <taxon>Bacillati</taxon>
        <taxon>Bacillota</taxon>
        <taxon>Clostridia</taxon>
        <taxon>Peptostreptococcales</taxon>
        <taxon>Peptostreptococcaceae</taxon>
        <taxon>Romboutsia</taxon>
    </lineage>
</organism>
<dbReference type="Proteomes" id="UP000199068">
    <property type="component" value="Unassembled WGS sequence"/>
</dbReference>
<keyword evidence="3" id="KW-1185">Reference proteome</keyword>
<feature type="transmembrane region" description="Helical" evidence="1">
    <location>
        <begin position="59"/>
        <end position="77"/>
    </location>
</feature>
<dbReference type="RefSeq" id="WP_092725899.1">
    <property type="nucleotide sequence ID" value="NZ_FNGW01000004.1"/>
</dbReference>
<feature type="transmembrane region" description="Helical" evidence="1">
    <location>
        <begin position="7"/>
        <end position="29"/>
    </location>
</feature>
<dbReference type="EMBL" id="FNGW01000004">
    <property type="protein sequence ID" value="SDM00818.1"/>
    <property type="molecule type" value="Genomic_DNA"/>
</dbReference>
<evidence type="ECO:0000313" key="3">
    <source>
        <dbReference type="Proteomes" id="UP000199068"/>
    </source>
</evidence>
<sequence>MKKNLSILSVIYFIIIPFSLVFYLLYSLFSNKSVNLFNNGIVLGVTEKGCTLNINSHMILIYIVIYVVLAGLLFIGSKTKRSKSFMK</sequence>
<reference evidence="2 3" key="1">
    <citation type="submission" date="2016-10" db="EMBL/GenBank/DDBJ databases">
        <authorList>
            <person name="de Groot N.N."/>
        </authorList>
    </citation>
    <scope>NUCLEOTIDE SEQUENCE [LARGE SCALE GENOMIC DNA]</scope>
    <source>
        <strain evidence="2 3">DSM 797</strain>
    </source>
</reference>
<dbReference type="AlphaFoldDB" id="A0A1G9PPR3"/>